<feature type="non-terminal residue" evidence="1">
    <location>
        <position position="521"/>
    </location>
</feature>
<dbReference type="Proteomes" id="UP000004200">
    <property type="component" value="Unassembled WGS sequence"/>
</dbReference>
<dbReference type="EMBL" id="AFWT01000107">
    <property type="protein sequence ID" value="EGV27514.1"/>
    <property type="molecule type" value="Genomic_DNA"/>
</dbReference>
<proteinExistence type="predicted"/>
<name>G2E8Q9_9GAMM</name>
<dbReference type="OrthoDB" id="8439272at2"/>
<sequence length="521" mass="57318">ALGQLLAAGNAAAALWQLRDLAEVLIKLPAAILAAEAERRDPDGALAAIVHDRLYGRMPAMGTWRTLLCDELAPGLLDAARSSSAPPALRLVRLILDAKGKPTPFAQALGDQVALRNREGHGAWRHDQTEIVAALRHWLLGDLPRQEWARIGMDKHPKPMPLAEGLRFAVAETPWNDLTLAVRMPGSDSVQLVGAPSIPDHRNDATEGGLEPAPVLLQQHGAEPLDLAPHLAARVCALCGYRDIFFVNGHDRRAHRFDLLDYRRGHRMSRHWHQVPDLHRHAGRRPLPPLPEADTGPLALGRASTLALFDTLAFEARYLSPDWLRAPLRDFIAGNDRGVLWLQAPGHVGKSLFVHGLQANLDDQPLLPSEPLRVAAVFIRREYSYGPARLLPLLEAELKRSLDLADDNEMRLPRIDEQAADKPASLAAGLAAYRQLARARTGFDGPLLICLDGLDELRPPDADGSLLDFIPSPDTLPERTYLLLTSRPFDAEGCPRWVRERTEPLRCGGLEPRVADLNDPG</sequence>
<organism evidence="1 2">
    <name type="scientific">Thiorhodococcus drewsii AZ1</name>
    <dbReference type="NCBI Taxonomy" id="765913"/>
    <lineage>
        <taxon>Bacteria</taxon>
        <taxon>Pseudomonadati</taxon>
        <taxon>Pseudomonadota</taxon>
        <taxon>Gammaproteobacteria</taxon>
        <taxon>Chromatiales</taxon>
        <taxon>Chromatiaceae</taxon>
        <taxon>Thiorhodococcus</taxon>
    </lineage>
</organism>
<gene>
    <name evidence="1" type="ORF">ThidrDRAFT_4673</name>
</gene>
<feature type="non-terminal residue" evidence="1">
    <location>
        <position position="1"/>
    </location>
</feature>
<dbReference type="RefSeq" id="WP_007043384.1">
    <property type="nucleotide sequence ID" value="NZ_AFWT01000107.1"/>
</dbReference>
<accession>G2E8Q9</accession>
<keyword evidence="2" id="KW-1185">Reference proteome</keyword>
<evidence type="ECO:0000313" key="2">
    <source>
        <dbReference type="Proteomes" id="UP000004200"/>
    </source>
</evidence>
<reference evidence="1 2" key="1">
    <citation type="submission" date="2011-06" db="EMBL/GenBank/DDBJ databases">
        <title>The draft genome of Thiorhodococcus drewsii AZ1.</title>
        <authorList>
            <consortium name="US DOE Joint Genome Institute (JGI-PGF)"/>
            <person name="Lucas S."/>
            <person name="Han J."/>
            <person name="Lapidus A."/>
            <person name="Cheng J.-F."/>
            <person name="Goodwin L."/>
            <person name="Pitluck S."/>
            <person name="Peters L."/>
            <person name="Land M.L."/>
            <person name="Hauser L."/>
            <person name="Vogl K."/>
            <person name="Liu Z."/>
            <person name="Imhoff J."/>
            <person name="Thiel V."/>
            <person name="Frigaard N.-U."/>
            <person name="Bryant D.A."/>
            <person name="Woyke T.J."/>
        </authorList>
    </citation>
    <scope>NUCLEOTIDE SEQUENCE [LARGE SCALE GENOMIC DNA]</scope>
    <source>
        <strain evidence="1 2">AZ1</strain>
    </source>
</reference>
<comment type="caution">
    <text evidence="1">The sequence shown here is derived from an EMBL/GenBank/DDBJ whole genome shotgun (WGS) entry which is preliminary data.</text>
</comment>
<protein>
    <submittedName>
        <fullName evidence="1">TPR repeat-containing protein</fullName>
    </submittedName>
</protein>
<evidence type="ECO:0000313" key="1">
    <source>
        <dbReference type="EMBL" id="EGV27514.1"/>
    </source>
</evidence>
<dbReference type="AlphaFoldDB" id="G2E8Q9"/>